<sequence>MEIKKLIEKFLEDKCSKDELELLGRYLNSGETSEFDQEFYEKWNRQQDQFINDSKAEFLWRGIKASVIESRKSSFQRYSVVFKYAAVLLAFAATGYFILSKLNRTEELDDAITITYQDGETKKIIVGDSTNLFDKEGKILARQTKGRVDFSENQNEDVLEFSTVKVPLGKKLEVVLPDQSLIYLNGGTELRFPNSFKGMDNRTIYLSGEAYFSVFKDRNKPFIVSAGDLKTKVFGTVFNVDAFQSSSKIEVVLVEGSVGLFVEDESSPLMIKPNQLASYVLNQDITVTDVNIEDHVAWVDGVLLFRDESFSEIQRKLERHFGLTIKNYNKTIENRRFSGRFEKESLEEVLQVIQDVAPFTYEYKNQTLTIK</sequence>
<reference evidence="4 5" key="1">
    <citation type="journal article" date="2018" name="Int. J. Syst. Evol. Microbiol.">
        <title>Zhouia spongiae sp. nov., isolated from a marine sponge.</title>
        <authorList>
            <person name="Zhuang L."/>
            <person name="Lin B."/>
            <person name="Qin F."/>
            <person name="Luo L."/>
        </authorList>
    </citation>
    <scope>NUCLEOTIDE SEQUENCE [LARGE SCALE GENOMIC DNA]</scope>
    <source>
        <strain evidence="4 5">HN-Y44</strain>
    </source>
</reference>
<dbReference type="Pfam" id="PF16344">
    <property type="entry name" value="FecR_C"/>
    <property type="match status" value="1"/>
</dbReference>
<dbReference type="RefSeq" id="WP_242937045.1">
    <property type="nucleotide sequence ID" value="NZ_CP094326.1"/>
</dbReference>
<protein>
    <submittedName>
        <fullName evidence="4">DUF4974 domain-containing protein</fullName>
    </submittedName>
</protein>
<keyword evidence="1" id="KW-0472">Membrane</keyword>
<gene>
    <name evidence="4" type="ORF">MQE36_16365</name>
</gene>
<keyword evidence="5" id="KW-1185">Reference proteome</keyword>
<keyword evidence="1" id="KW-1133">Transmembrane helix</keyword>
<name>A0ABY3YLC5_9FLAO</name>
<keyword evidence="1" id="KW-0812">Transmembrane</keyword>
<dbReference type="InterPro" id="IPR006860">
    <property type="entry name" value="FecR"/>
</dbReference>
<dbReference type="Proteomes" id="UP000829476">
    <property type="component" value="Chromosome"/>
</dbReference>
<organism evidence="4 5">
    <name type="scientific">Zhouia spongiae</name>
    <dbReference type="NCBI Taxonomy" id="2202721"/>
    <lineage>
        <taxon>Bacteria</taxon>
        <taxon>Pseudomonadati</taxon>
        <taxon>Bacteroidota</taxon>
        <taxon>Flavobacteriia</taxon>
        <taxon>Flavobacteriales</taxon>
        <taxon>Flavobacteriaceae</taxon>
        <taxon>Zhouia</taxon>
    </lineage>
</organism>
<dbReference type="Gene3D" id="2.60.120.1440">
    <property type="match status" value="1"/>
</dbReference>
<feature type="domain" description="Protein FecR C-terminal" evidence="3">
    <location>
        <begin position="303"/>
        <end position="370"/>
    </location>
</feature>
<dbReference type="PANTHER" id="PTHR30273">
    <property type="entry name" value="PERIPLASMIC SIGNAL SENSOR AND SIGMA FACTOR ACTIVATOR FECR-RELATED"/>
    <property type="match status" value="1"/>
</dbReference>
<dbReference type="PIRSF" id="PIRSF018266">
    <property type="entry name" value="FecR"/>
    <property type="match status" value="1"/>
</dbReference>
<evidence type="ECO:0000313" key="5">
    <source>
        <dbReference type="Proteomes" id="UP000829476"/>
    </source>
</evidence>
<dbReference type="Pfam" id="PF04773">
    <property type="entry name" value="FecR"/>
    <property type="match status" value="1"/>
</dbReference>
<evidence type="ECO:0000313" key="4">
    <source>
        <dbReference type="EMBL" id="UNY98639.1"/>
    </source>
</evidence>
<proteinExistence type="predicted"/>
<evidence type="ECO:0000259" key="3">
    <source>
        <dbReference type="Pfam" id="PF16344"/>
    </source>
</evidence>
<dbReference type="EMBL" id="CP094326">
    <property type="protein sequence ID" value="UNY98639.1"/>
    <property type="molecule type" value="Genomic_DNA"/>
</dbReference>
<feature type="transmembrane region" description="Helical" evidence="1">
    <location>
        <begin position="80"/>
        <end position="99"/>
    </location>
</feature>
<evidence type="ECO:0000259" key="2">
    <source>
        <dbReference type="Pfam" id="PF04773"/>
    </source>
</evidence>
<dbReference type="InterPro" id="IPR032508">
    <property type="entry name" value="FecR_C"/>
</dbReference>
<accession>A0ABY3YLC5</accession>
<dbReference type="PANTHER" id="PTHR30273:SF2">
    <property type="entry name" value="PROTEIN FECR"/>
    <property type="match status" value="1"/>
</dbReference>
<evidence type="ECO:0000256" key="1">
    <source>
        <dbReference type="SAM" id="Phobius"/>
    </source>
</evidence>
<dbReference type="InterPro" id="IPR012373">
    <property type="entry name" value="Ferrdict_sens_TM"/>
</dbReference>
<feature type="domain" description="FecR protein" evidence="2">
    <location>
        <begin position="163"/>
        <end position="258"/>
    </location>
</feature>
<dbReference type="Gene3D" id="3.55.50.30">
    <property type="match status" value="1"/>
</dbReference>